<organism evidence="1 2">
    <name type="scientific">Sphagnum jensenii</name>
    <dbReference type="NCBI Taxonomy" id="128206"/>
    <lineage>
        <taxon>Eukaryota</taxon>
        <taxon>Viridiplantae</taxon>
        <taxon>Streptophyta</taxon>
        <taxon>Embryophyta</taxon>
        <taxon>Bryophyta</taxon>
        <taxon>Sphagnophytina</taxon>
        <taxon>Sphagnopsida</taxon>
        <taxon>Sphagnales</taxon>
        <taxon>Sphagnaceae</taxon>
        <taxon>Sphagnum</taxon>
    </lineage>
</organism>
<evidence type="ECO:0000313" key="2">
    <source>
        <dbReference type="Proteomes" id="UP001497522"/>
    </source>
</evidence>
<evidence type="ECO:0000313" key="1">
    <source>
        <dbReference type="EMBL" id="CAK9866884.1"/>
    </source>
</evidence>
<keyword evidence="2" id="KW-1185">Reference proteome</keyword>
<dbReference type="EMBL" id="OZ023717">
    <property type="protein sequence ID" value="CAK9866884.1"/>
    <property type="molecule type" value="Genomic_DNA"/>
</dbReference>
<accession>A0ABP1AWB0</accession>
<gene>
    <name evidence="1" type="ORF">CSSPJE1EN2_LOCUS9879</name>
</gene>
<dbReference type="Proteomes" id="UP001497522">
    <property type="component" value="Chromosome 16"/>
</dbReference>
<protein>
    <submittedName>
        <fullName evidence="1">Uncharacterized protein</fullName>
    </submittedName>
</protein>
<proteinExistence type="predicted"/>
<sequence length="94" mass="10531">MYCMVCHPKRVQDRIDERLNTLNHIKEEDKERLMLASSLMMPGRKDLLCAQGADGGRLRRPPYGGSLVEAASSGAPGKHNIRHVNSAMAYLQHM</sequence>
<name>A0ABP1AWB0_9BRYO</name>
<reference evidence="1" key="1">
    <citation type="submission" date="2024-03" db="EMBL/GenBank/DDBJ databases">
        <authorList>
            <consortium name="ELIXIR-Norway"/>
            <consortium name="Elixir Norway"/>
        </authorList>
    </citation>
    <scope>NUCLEOTIDE SEQUENCE</scope>
</reference>